<sequence>MSIDGVGLLIEKATNGQIRWDMEEVDIFITAEEDYRTSLKMWYMVACHQKKNNEPREVKKRYGLKKTAAYQGYNYFAM</sequence>
<protein>
    <submittedName>
        <fullName evidence="1">Uncharacterized protein</fullName>
    </submittedName>
</protein>
<keyword evidence="2" id="KW-1185">Reference proteome</keyword>
<name>A0ABN8WF42_SACUV</name>
<gene>
    <name evidence="1" type="primary">SUVZ10G2320</name>
    <name evidence="1" type="ORF">SUVZ_10G2320</name>
</gene>
<reference evidence="1" key="1">
    <citation type="submission" date="2022-10" db="EMBL/GenBank/DDBJ databases">
        <authorList>
            <person name="Byrne P K."/>
        </authorList>
    </citation>
    <scope>NUCLEOTIDE SEQUENCE</scope>
    <source>
        <strain evidence="1">ZP964</strain>
    </source>
</reference>
<dbReference type="EMBL" id="OX365937">
    <property type="protein sequence ID" value="CAI4045045.1"/>
    <property type="molecule type" value="Genomic_DNA"/>
</dbReference>
<dbReference type="Proteomes" id="UP001162085">
    <property type="component" value="Chromosome 10"/>
</dbReference>
<proteinExistence type="predicted"/>
<evidence type="ECO:0000313" key="1">
    <source>
        <dbReference type="EMBL" id="CAI4045045.1"/>
    </source>
</evidence>
<evidence type="ECO:0000313" key="2">
    <source>
        <dbReference type="Proteomes" id="UP001162085"/>
    </source>
</evidence>
<accession>A0ABN8WF42</accession>
<organism evidence="1 2">
    <name type="scientific">Saccharomyces uvarum</name>
    <name type="common">Yeast</name>
    <name type="synonym">Saccharomyces bayanus var. uvarum</name>
    <dbReference type="NCBI Taxonomy" id="230603"/>
    <lineage>
        <taxon>Eukaryota</taxon>
        <taxon>Fungi</taxon>
        <taxon>Dikarya</taxon>
        <taxon>Ascomycota</taxon>
        <taxon>Saccharomycotina</taxon>
        <taxon>Saccharomycetes</taxon>
        <taxon>Saccharomycetales</taxon>
        <taxon>Saccharomycetaceae</taxon>
        <taxon>Saccharomyces</taxon>
    </lineage>
</organism>